<sequence>MRIIEHFASQGIETTVFVQRARAQLPQSVAAVDSGGRLLRKLPFKLVSPFTKRLLRRAFRAAVDSAEPGTIAYFWPNTPADLVSYAKAKGMVCVREMINSPLAHAKPVLDEAYRAAGVQPTHGLTQAMVDRENAELALHDFIFSSNAEVDAALLALGVARDRILSSTFGWTASRFAPNTAPTMSDDTTRFRAVFVGLMNVRKGISTLLEAWEMAAVDGELIMAGAPEPCLQPMIDDACSKPGVRHLGFVSDVASLYRSCDVFVFPTFEEGGPQVTYEAAACGIPVITTPMGAARLIEHDVTGMIVAAGDTHALAEALRKLAMDKPLRRSLSIKAREKVDQFEYRAVGTERAQLLLNVARLLRP</sequence>
<evidence type="ECO:0000313" key="1">
    <source>
        <dbReference type="EMBL" id="KEO88626.1"/>
    </source>
</evidence>
<dbReference type="Gene3D" id="3.40.50.2000">
    <property type="entry name" value="Glycogen Phosphorylase B"/>
    <property type="match status" value="2"/>
</dbReference>
<dbReference type="Pfam" id="PF13692">
    <property type="entry name" value="Glyco_trans_1_4"/>
    <property type="match status" value="1"/>
</dbReference>
<dbReference type="Proteomes" id="UP000027647">
    <property type="component" value="Unassembled WGS sequence"/>
</dbReference>
<dbReference type="eggNOG" id="COG0438">
    <property type="taxonomic scope" value="Bacteria"/>
</dbReference>
<name>A0A074M2J8_ERYLO</name>
<evidence type="ECO:0000313" key="2">
    <source>
        <dbReference type="Proteomes" id="UP000027647"/>
    </source>
</evidence>
<dbReference type="PANTHER" id="PTHR12526">
    <property type="entry name" value="GLYCOSYLTRANSFERASE"/>
    <property type="match status" value="1"/>
</dbReference>
<accession>A0A074M2J8</accession>
<proteinExistence type="predicted"/>
<dbReference type="SUPFAM" id="SSF53756">
    <property type="entry name" value="UDP-Glycosyltransferase/glycogen phosphorylase"/>
    <property type="match status" value="1"/>
</dbReference>
<gene>
    <name evidence="1" type="ORF">EH31_16860</name>
</gene>
<protein>
    <recommendedName>
        <fullName evidence="3">Glycosyl transferase family 1 domain-containing protein</fullName>
    </recommendedName>
</protein>
<evidence type="ECO:0008006" key="3">
    <source>
        <dbReference type="Google" id="ProtNLM"/>
    </source>
</evidence>
<dbReference type="AlphaFoldDB" id="A0A074M2J8"/>
<keyword evidence="2" id="KW-1185">Reference proteome</keyword>
<dbReference type="STRING" id="1044.EH31_16860"/>
<reference evidence="1 2" key="1">
    <citation type="submission" date="2014-04" db="EMBL/GenBank/DDBJ databases">
        <title>A comprehensive comparison of genomes of Erythrobacter spp. strains.</title>
        <authorList>
            <person name="Zheng Q."/>
        </authorList>
    </citation>
    <scope>NUCLEOTIDE SEQUENCE [LARGE SCALE GENOMIC DNA]</scope>
    <source>
        <strain evidence="1 2">DSM 6997</strain>
    </source>
</reference>
<dbReference type="EMBL" id="JMIW01000009">
    <property type="protein sequence ID" value="KEO88626.1"/>
    <property type="molecule type" value="Genomic_DNA"/>
</dbReference>
<organism evidence="1 2">
    <name type="scientific">Erythrobacter longus</name>
    <dbReference type="NCBI Taxonomy" id="1044"/>
    <lineage>
        <taxon>Bacteria</taxon>
        <taxon>Pseudomonadati</taxon>
        <taxon>Pseudomonadota</taxon>
        <taxon>Alphaproteobacteria</taxon>
        <taxon>Sphingomonadales</taxon>
        <taxon>Erythrobacteraceae</taxon>
        <taxon>Erythrobacter/Porphyrobacter group</taxon>
        <taxon>Erythrobacter</taxon>
    </lineage>
</organism>
<comment type="caution">
    <text evidence="1">The sequence shown here is derived from an EMBL/GenBank/DDBJ whole genome shotgun (WGS) entry which is preliminary data.</text>
</comment>